<keyword evidence="2" id="KW-1185">Reference proteome</keyword>
<sequence>HHIYLTTAEVEYLSEKQCGKLSATQADKVRQQAYGFLEAVGAKIGFVSACHPGRPHRTITPGQNVCHHFHLFYVLWPDATHAALYGSTKTHDTLKKQEIAMVSYAVPFPELAAESKTLGGEVVKSTRIPW</sequence>
<reference evidence="2" key="2">
    <citation type="submission" date="2015-01" db="EMBL/GenBank/DDBJ databases">
        <title>Evolutionary Origins and Diversification of the Mycorrhizal Mutualists.</title>
        <authorList>
            <consortium name="DOE Joint Genome Institute"/>
            <consortium name="Mycorrhizal Genomics Consortium"/>
            <person name="Kohler A."/>
            <person name="Kuo A."/>
            <person name="Nagy L.G."/>
            <person name="Floudas D."/>
            <person name="Copeland A."/>
            <person name="Barry K.W."/>
            <person name="Cichocki N."/>
            <person name="Veneault-Fourrey C."/>
            <person name="LaButti K."/>
            <person name="Lindquist E.A."/>
            <person name="Lipzen A."/>
            <person name="Lundell T."/>
            <person name="Morin E."/>
            <person name="Murat C."/>
            <person name="Riley R."/>
            <person name="Ohm R."/>
            <person name="Sun H."/>
            <person name="Tunlid A."/>
            <person name="Henrissat B."/>
            <person name="Grigoriev I.V."/>
            <person name="Hibbett D.S."/>
            <person name="Martin F."/>
        </authorList>
    </citation>
    <scope>NUCLEOTIDE SEQUENCE [LARGE SCALE GENOMIC DNA]</scope>
    <source>
        <strain evidence="2">ATCC 200175</strain>
    </source>
</reference>
<gene>
    <name evidence="1" type="ORF">PAXINDRAFT_79710</name>
</gene>
<feature type="non-terminal residue" evidence="1">
    <location>
        <position position="1"/>
    </location>
</feature>
<dbReference type="Proteomes" id="UP000053647">
    <property type="component" value="Unassembled WGS sequence"/>
</dbReference>
<protein>
    <submittedName>
        <fullName evidence="1">Uncharacterized protein</fullName>
    </submittedName>
</protein>
<evidence type="ECO:0000313" key="1">
    <source>
        <dbReference type="EMBL" id="KIJ14326.1"/>
    </source>
</evidence>
<accession>A0A0C9U553</accession>
<organism evidence="1 2">
    <name type="scientific">Paxillus involutus ATCC 200175</name>
    <dbReference type="NCBI Taxonomy" id="664439"/>
    <lineage>
        <taxon>Eukaryota</taxon>
        <taxon>Fungi</taxon>
        <taxon>Dikarya</taxon>
        <taxon>Basidiomycota</taxon>
        <taxon>Agaricomycotina</taxon>
        <taxon>Agaricomycetes</taxon>
        <taxon>Agaricomycetidae</taxon>
        <taxon>Boletales</taxon>
        <taxon>Paxilineae</taxon>
        <taxon>Paxillaceae</taxon>
        <taxon>Paxillus</taxon>
    </lineage>
</organism>
<name>A0A0C9U553_PAXIN</name>
<dbReference type="AlphaFoldDB" id="A0A0C9U553"/>
<evidence type="ECO:0000313" key="2">
    <source>
        <dbReference type="Proteomes" id="UP000053647"/>
    </source>
</evidence>
<reference evidence="1 2" key="1">
    <citation type="submission" date="2014-06" db="EMBL/GenBank/DDBJ databases">
        <authorList>
            <consortium name="DOE Joint Genome Institute"/>
            <person name="Kuo A."/>
            <person name="Kohler A."/>
            <person name="Nagy L.G."/>
            <person name="Floudas D."/>
            <person name="Copeland A."/>
            <person name="Barry K.W."/>
            <person name="Cichocki N."/>
            <person name="Veneault-Fourrey C."/>
            <person name="LaButti K."/>
            <person name="Lindquist E.A."/>
            <person name="Lipzen A."/>
            <person name="Lundell T."/>
            <person name="Morin E."/>
            <person name="Murat C."/>
            <person name="Sun H."/>
            <person name="Tunlid A."/>
            <person name="Henrissat B."/>
            <person name="Grigoriev I.V."/>
            <person name="Hibbett D.S."/>
            <person name="Martin F."/>
            <person name="Nordberg H.P."/>
            <person name="Cantor M.N."/>
            <person name="Hua S.X."/>
        </authorList>
    </citation>
    <scope>NUCLEOTIDE SEQUENCE [LARGE SCALE GENOMIC DNA]</scope>
    <source>
        <strain evidence="1 2">ATCC 200175</strain>
    </source>
</reference>
<dbReference type="OrthoDB" id="25002at2759"/>
<dbReference type="HOGENOM" id="CLU_1943175_0_0_1"/>
<feature type="non-terminal residue" evidence="1">
    <location>
        <position position="130"/>
    </location>
</feature>
<proteinExistence type="predicted"/>
<dbReference type="EMBL" id="KN819344">
    <property type="protein sequence ID" value="KIJ14326.1"/>
    <property type="molecule type" value="Genomic_DNA"/>
</dbReference>